<dbReference type="Proteomes" id="UP000886842">
    <property type="component" value="Unassembled WGS sequence"/>
</dbReference>
<dbReference type="SUPFAM" id="SSF53187">
    <property type="entry name" value="Zn-dependent exopeptidases"/>
    <property type="match status" value="1"/>
</dbReference>
<organism evidence="2 3">
    <name type="scientific">Candidatus Avipropionibacterium avicola</name>
    <dbReference type="NCBI Taxonomy" id="2840701"/>
    <lineage>
        <taxon>Bacteria</taxon>
        <taxon>Bacillati</taxon>
        <taxon>Actinomycetota</taxon>
        <taxon>Actinomycetes</taxon>
        <taxon>Propionibacteriales</taxon>
        <taxon>Propionibacteriaceae</taxon>
        <taxon>Propionibacteriaceae incertae sedis</taxon>
        <taxon>Candidatus Avipropionibacterium</taxon>
    </lineage>
</organism>
<dbReference type="Pfam" id="PF04389">
    <property type="entry name" value="Peptidase_M28"/>
    <property type="match status" value="1"/>
</dbReference>
<evidence type="ECO:0000313" key="2">
    <source>
        <dbReference type="EMBL" id="HIT74172.1"/>
    </source>
</evidence>
<dbReference type="EMBL" id="DVLP01000034">
    <property type="protein sequence ID" value="HIT74172.1"/>
    <property type="molecule type" value="Genomic_DNA"/>
</dbReference>
<protein>
    <submittedName>
        <fullName evidence="2">M28 family peptidase</fullName>
    </submittedName>
</protein>
<dbReference type="InterPro" id="IPR007484">
    <property type="entry name" value="Peptidase_M28"/>
</dbReference>
<feature type="domain" description="Peptidase M28" evidence="1">
    <location>
        <begin position="7"/>
        <end position="85"/>
    </location>
</feature>
<accession>A0A9D1GVM3</accession>
<reference evidence="2" key="1">
    <citation type="submission" date="2020-10" db="EMBL/GenBank/DDBJ databases">
        <authorList>
            <person name="Gilroy R."/>
        </authorList>
    </citation>
    <scope>NUCLEOTIDE SEQUENCE</scope>
    <source>
        <strain evidence="2">ChiGjej1B1-24693</strain>
    </source>
</reference>
<dbReference type="Gene3D" id="3.40.630.10">
    <property type="entry name" value="Zn peptidases"/>
    <property type="match status" value="1"/>
</dbReference>
<dbReference type="AlphaFoldDB" id="A0A9D1GVM3"/>
<feature type="non-terminal residue" evidence="2">
    <location>
        <position position="1"/>
    </location>
</feature>
<name>A0A9D1GVM3_9ACTN</name>
<evidence type="ECO:0000259" key="1">
    <source>
        <dbReference type="Pfam" id="PF04389"/>
    </source>
</evidence>
<proteinExistence type="predicted"/>
<comment type="caution">
    <text evidence="2">The sequence shown here is derived from an EMBL/GenBank/DDBJ whole genome shotgun (WGS) entry which is preliminary data.</text>
</comment>
<gene>
    <name evidence="2" type="ORF">IAA98_01130</name>
</gene>
<evidence type="ECO:0000313" key="3">
    <source>
        <dbReference type="Proteomes" id="UP000886842"/>
    </source>
</evidence>
<sequence>SRAVTQRLAAAFEAAGHDVVDARIGNASDHAPFDAAGIPVGGIFTGADDRMSDDQAETTGGVAGEPYDSCYHRDCDTLDQVVTPYVTERLETIGDVAVVVVADLLESLR</sequence>
<reference evidence="2" key="2">
    <citation type="journal article" date="2021" name="PeerJ">
        <title>Extensive microbial diversity within the chicken gut microbiome revealed by metagenomics and culture.</title>
        <authorList>
            <person name="Gilroy R."/>
            <person name="Ravi A."/>
            <person name="Getino M."/>
            <person name="Pursley I."/>
            <person name="Horton D.L."/>
            <person name="Alikhan N.F."/>
            <person name="Baker D."/>
            <person name="Gharbi K."/>
            <person name="Hall N."/>
            <person name="Watson M."/>
            <person name="Adriaenssens E.M."/>
            <person name="Foster-Nyarko E."/>
            <person name="Jarju S."/>
            <person name="Secka A."/>
            <person name="Antonio M."/>
            <person name="Oren A."/>
            <person name="Chaudhuri R.R."/>
            <person name="La Ragione R."/>
            <person name="Hildebrand F."/>
            <person name="Pallen M.J."/>
        </authorList>
    </citation>
    <scope>NUCLEOTIDE SEQUENCE</scope>
    <source>
        <strain evidence="2">ChiGjej1B1-24693</strain>
    </source>
</reference>